<evidence type="ECO:0000256" key="1">
    <source>
        <dbReference type="ARBA" id="ARBA00004706"/>
    </source>
</evidence>
<dbReference type="InterPro" id="IPR000362">
    <property type="entry name" value="Fumarate_lyase_fam"/>
</dbReference>
<proteinExistence type="predicted"/>
<evidence type="ECO:0000313" key="6">
    <source>
        <dbReference type="EMBL" id="KAI3906519.1"/>
    </source>
</evidence>
<feature type="domain" description="Adenylosuccinate lyase PurB C-terminal" evidence="5">
    <location>
        <begin position="351"/>
        <end position="465"/>
    </location>
</feature>
<evidence type="ECO:0000256" key="2">
    <source>
        <dbReference type="ARBA" id="ARBA00004734"/>
    </source>
</evidence>
<feature type="domain" description="Fumarate lyase N-terminal" evidence="4">
    <location>
        <begin position="226"/>
        <end position="332"/>
    </location>
</feature>
<dbReference type="PANTHER" id="PTHR43411">
    <property type="entry name" value="ADENYLOSUCCINATE LYASE"/>
    <property type="match status" value="1"/>
</dbReference>
<dbReference type="Proteomes" id="UP001202328">
    <property type="component" value="Unassembled WGS sequence"/>
</dbReference>
<evidence type="ECO:0008006" key="8">
    <source>
        <dbReference type="Google" id="ProtNLM"/>
    </source>
</evidence>
<dbReference type="PANTHER" id="PTHR43411:SF1">
    <property type="entry name" value="ADENYLOSUCCINATE LYASE"/>
    <property type="match status" value="1"/>
</dbReference>
<reference evidence="6" key="1">
    <citation type="submission" date="2022-04" db="EMBL/GenBank/DDBJ databases">
        <title>A functionally conserved STORR gene fusion in Papaver species that diverged 16.8 million years ago.</title>
        <authorList>
            <person name="Catania T."/>
        </authorList>
    </citation>
    <scope>NUCLEOTIDE SEQUENCE</scope>
    <source>
        <strain evidence="6">S-188037</strain>
    </source>
</reference>
<evidence type="ECO:0000259" key="5">
    <source>
        <dbReference type="Pfam" id="PF08328"/>
    </source>
</evidence>
<comment type="caution">
    <text evidence="6">The sequence shown here is derived from an EMBL/GenBank/DDBJ whole genome shotgun (WGS) entry which is preliminary data.</text>
</comment>
<dbReference type="CDD" id="cd01598">
    <property type="entry name" value="PurB"/>
    <property type="match status" value="1"/>
</dbReference>
<dbReference type="AlphaFoldDB" id="A0AAD4SIG2"/>
<dbReference type="GO" id="GO:0004018">
    <property type="term" value="F:N6-(1,2-dicarboxyethyl)AMP AMP-lyase (fumarate-forming) activity"/>
    <property type="evidence" value="ECO:0007669"/>
    <property type="project" value="InterPro"/>
</dbReference>
<keyword evidence="7" id="KW-1185">Reference proteome</keyword>
<dbReference type="SUPFAM" id="SSF48557">
    <property type="entry name" value="L-aspartase-like"/>
    <property type="match status" value="1"/>
</dbReference>
<dbReference type="PRINTS" id="PR00149">
    <property type="entry name" value="FUMRATELYASE"/>
</dbReference>
<accession>A0AAD4SIG2</accession>
<dbReference type="Gene3D" id="1.10.40.30">
    <property type="entry name" value="Fumarase/aspartase (C-terminal domain)"/>
    <property type="match status" value="1"/>
</dbReference>
<dbReference type="Gene3D" id="1.20.200.10">
    <property type="entry name" value="Fumarase/aspartase (Central domain)"/>
    <property type="match status" value="2"/>
</dbReference>
<organism evidence="6 7">
    <name type="scientific">Papaver atlanticum</name>
    <dbReference type="NCBI Taxonomy" id="357466"/>
    <lineage>
        <taxon>Eukaryota</taxon>
        <taxon>Viridiplantae</taxon>
        <taxon>Streptophyta</taxon>
        <taxon>Embryophyta</taxon>
        <taxon>Tracheophyta</taxon>
        <taxon>Spermatophyta</taxon>
        <taxon>Magnoliopsida</taxon>
        <taxon>Ranunculales</taxon>
        <taxon>Papaveraceae</taxon>
        <taxon>Papaveroideae</taxon>
        <taxon>Papaver</taxon>
    </lineage>
</organism>
<comment type="pathway">
    <text evidence="2">Purine metabolism; AMP biosynthesis via de novo pathway; AMP from IMP: step 2/2.</text>
</comment>
<protein>
    <recommendedName>
        <fullName evidence="8">Adenylosuccinate lyase</fullName>
    </recommendedName>
</protein>
<dbReference type="Pfam" id="PF00206">
    <property type="entry name" value="Lyase_1"/>
    <property type="match status" value="1"/>
</dbReference>
<dbReference type="Gene3D" id="1.10.275.10">
    <property type="entry name" value="Fumarase/aspartase (N-terminal domain)"/>
    <property type="match status" value="1"/>
</dbReference>
<dbReference type="InterPro" id="IPR020557">
    <property type="entry name" value="Fumarate_lyase_CS"/>
</dbReference>
<dbReference type="InterPro" id="IPR022761">
    <property type="entry name" value="Fumarate_lyase_N"/>
</dbReference>
<dbReference type="InterPro" id="IPR008948">
    <property type="entry name" value="L-Aspartase-like"/>
</dbReference>
<dbReference type="InterPro" id="IPR024083">
    <property type="entry name" value="Fumarase/histidase_N"/>
</dbReference>
<name>A0AAD4SIG2_9MAGN</name>
<keyword evidence="3" id="KW-0658">Purine biosynthesis</keyword>
<sequence length="488" mass="54369">MEVASSSVRVSGCSIQPSRLSPKFNSILHSSFSSYSPKSVVPKMDSMTIDDSEFELSSLTALSPLDGRYWRKVKDLAPFMSEYGLIHFRVIVEIKWLIKLSQISEITEVHGFSKDALSFLEGIIDGFGVSDALEVKKIERVTNHDVKAVEYFLKQKCQSHPEIAKVLEFFHFACTSEDINNLAHALMVKGALNTVILPVMDDLIRALCKMAKGNAHVPMLSRTHGQFAGASGNYNAHLVAYPELSWPRVAEEFVKSLGLSFNPYVTQIEPHDYMAELFNAMKQFNVILMDFDRDVWGYVSLGFFKQITKAGEVGSSTMPHKVNPIDFENSEGNLGLANDGLSHLSTKLPISRWQRDLTDSTVLRNMGVGLGHSLLAYRSALQGIGKLQVNEARLSEDLDQCWEVLAEPIQTVMRRYGVPEPYEKLKELTRGKGISKDSIREFILGLEIPADAKANLLELTPHTYIGEATNLANDVDKFVDLVNGVHAL</sequence>
<dbReference type="GO" id="GO:0006188">
    <property type="term" value="P:IMP biosynthetic process"/>
    <property type="evidence" value="ECO:0007669"/>
    <property type="project" value="InterPro"/>
</dbReference>
<dbReference type="InterPro" id="IPR013539">
    <property type="entry name" value="PurB_C"/>
</dbReference>
<evidence type="ECO:0000256" key="3">
    <source>
        <dbReference type="ARBA" id="ARBA00022755"/>
    </source>
</evidence>
<dbReference type="Pfam" id="PF08328">
    <property type="entry name" value="ASL_C"/>
    <property type="match status" value="1"/>
</dbReference>
<dbReference type="EMBL" id="JAJJMB010010755">
    <property type="protein sequence ID" value="KAI3906519.1"/>
    <property type="molecule type" value="Genomic_DNA"/>
</dbReference>
<evidence type="ECO:0000259" key="4">
    <source>
        <dbReference type="Pfam" id="PF00206"/>
    </source>
</evidence>
<dbReference type="PROSITE" id="PS00163">
    <property type="entry name" value="FUMARATE_LYASES"/>
    <property type="match status" value="1"/>
</dbReference>
<dbReference type="InterPro" id="IPR047136">
    <property type="entry name" value="PurB_bact"/>
</dbReference>
<comment type="pathway">
    <text evidence="1">Purine metabolism; IMP biosynthesis via de novo pathway; 5-amino-1-(5-phospho-D-ribosyl)imidazole-4-carboxamide from 5-amino-1-(5-phospho-D-ribosyl)imidazole-4-carboxylate: step 2/2.</text>
</comment>
<dbReference type="FunFam" id="1.10.275.10:FF:000003">
    <property type="entry name" value="Adenylosuccinate lyase"/>
    <property type="match status" value="1"/>
</dbReference>
<evidence type="ECO:0000313" key="7">
    <source>
        <dbReference type="Proteomes" id="UP001202328"/>
    </source>
</evidence>
<gene>
    <name evidence="6" type="ORF">MKW98_009427</name>
</gene>